<feature type="compositionally biased region" description="Gly residues" evidence="7">
    <location>
        <begin position="460"/>
        <end position="476"/>
    </location>
</feature>
<sequence length="616" mass="65056">MDPISNNELAPTASQSHLAGVGYINGRDFLTHFADLSSHERPKSKSPNISGSNNNTPSNTTSADIYSAILNSQQQQQAQQPVAMDETSPTIAGFSSPIRHLSEPSNAPNRRSPIVDEPMERTPRSCRTSPSVPIKSFQQLQQQHSASPPHSLDSSPNHNSTNNSSSMEPQSSTASSTASVFSLTQSSLQELMRKSGNSIPAEEIKKANNSSQLYLLVPSNYPVLVAVGNEREKAAAAAVAASAVNEPTTRSLLERFQLNSTSNPPPVPPQQPSPTVVQSGQLDGQRQISAGASASLPRPPRKNSTNIPPMILQSLKGVVPPINFREILETGGAAGNGSTGSSANLSSLALAYGAGDLPTAGSGDHSSLPVDRKKSLSVPPDAASSFLEEFRAAAAAAAAVGEVKIKPPPPSSSGAGSTTGGSGPDSGLCPPDGLLGTDSNGNLFFTSANESPPTRNYMGRMGGGAGGVGGNQGNVSGGDSKDIRRRVSHNEVERRRRDRINTWIAELYKLLPPEPQAKSQYQSKGVVLKRVCEYFQNYDATLKSLRDENNIFKQEIYRLTRENQLLRSSLNAAHFQQQPSSGPSGTPSVAVGVAAECDDSKAPSPSKRTHFVTPNE</sequence>
<feature type="compositionally biased region" description="Pro residues" evidence="7">
    <location>
        <begin position="263"/>
        <end position="272"/>
    </location>
</feature>
<dbReference type="GO" id="GO:0000981">
    <property type="term" value="F:DNA-binding transcription factor activity, RNA polymerase II-specific"/>
    <property type="evidence" value="ECO:0007669"/>
    <property type="project" value="TreeGrafter"/>
</dbReference>
<feature type="region of interest" description="Disordered" evidence="7">
    <location>
        <begin position="360"/>
        <end position="379"/>
    </location>
</feature>
<dbReference type="GO" id="GO:0046983">
    <property type="term" value="F:protein dimerization activity"/>
    <property type="evidence" value="ECO:0007669"/>
    <property type="project" value="InterPro"/>
</dbReference>
<dbReference type="PANTHER" id="PTHR15741:SF27">
    <property type="entry name" value="TRANSCRIPTION FACTOR AP-4"/>
    <property type="match status" value="1"/>
</dbReference>
<dbReference type="PANTHER" id="PTHR15741">
    <property type="entry name" value="BASIC HELIX-LOOP-HELIX ZIP TRANSCRIPTION FACTOR"/>
    <property type="match status" value="1"/>
</dbReference>
<name>A0A564YAX8_HYMDI</name>
<dbReference type="CDD" id="cd11396">
    <property type="entry name" value="bHLHzip_USF"/>
    <property type="match status" value="1"/>
</dbReference>
<dbReference type="Gene3D" id="4.10.280.10">
    <property type="entry name" value="Helix-loop-helix DNA-binding domain"/>
    <property type="match status" value="1"/>
</dbReference>
<accession>A0A564YAX8</accession>
<evidence type="ECO:0000313" key="10">
    <source>
        <dbReference type="Proteomes" id="UP000321570"/>
    </source>
</evidence>
<proteinExistence type="predicted"/>
<feature type="compositionally biased region" description="Low complexity" evidence="7">
    <location>
        <begin position="576"/>
        <end position="593"/>
    </location>
</feature>
<dbReference type="SUPFAM" id="SSF47459">
    <property type="entry name" value="HLH, helix-loop-helix DNA-binding domain"/>
    <property type="match status" value="1"/>
</dbReference>
<feature type="compositionally biased region" description="Polar residues" evidence="7">
    <location>
        <begin position="125"/>
        <end position="148"/>
    </location>
</feature>
<dbReference type="InterPro" id="IPR052207">
    <property type="entry name" value="Max-like/E-box_TFs"/>
</dbReference>
<keyword evidence="3" id="KW-0238">DNA-binding</keyword>
<dbReference type="GO" id="GO:0000978">
    <property type="term" value="F:RNA polymerase II cis-regulatory region sequence-specific DNA binding"/>
    <property type="evidence" value="ECO:0007669"/>
    <property type="project" value="TreeGrafter"/>
</dbReference>
<dbReference type="InterPro" id="IPR036638">
    <property type="entry name" value="HLH_DNA-bd_sf"/>
</dbReference>
<evidence type="ECO:0000256" key="3">
    <source>
        <dbReference type="ARBA" id="ARBA00023125"/>
    </source>
</evidence>
<feature type="coiled-coil region" evidence="6">
    <location>
        <begin position="535"/>
        <end position="562"/>
    </location>
</feature>
<reference evidence="9 10" key="1">
    <citation type="submission" date="2019-07" db="EMBL/GenBank/DDBJ databases">
        <authorList>
            <person name="Jastrzebski P J."/>
            <person name="Paukszto L."/>
            <person name="Jastrzebski P J."/>
        </authorList>
    </citation>
    <scope>NUCLEOTIDE SEQUENCE [LARGE SCALE GENOMIC DNA]</scope>
    <source>
        <strain evidence="9 10">WMS-il1</strain>
    </source>
</reference>
<dbReference type="AlphaFoldDB" id="A0A564YAX8"/>
<comment type="subcellular location">
    <subcellularLocation>
        <location evidence="1">Nucleus</location>
    </subcellularLocation>
</comment>
<feature type="region of interest" description="Disordered" evidence="7">
    <location>
        <begin position="573"/>
        <end position="616"/>
    </location>
</feature>
<evidence type="ECO:0000256" key="4">
    <source>
        <dbReference type="ARBA" id="ARBA00023163"/>
    </source>
</evidence>
<feature type="region of interest" description="Disordered" evidence="7">
    <location>
        <begin position="404"/>
        <end position="493"/>
    </location>
</feature>
<feature type="compositionally biased region" description="Low complexity" evidence="7">
    <location>
        <begin position="46"/>
        <end position="62"/>
    </location>
</feature>
<evidence type="ECO:0000256" key="6">
    <source>
        <dbReference type="SAM" id="Coils"/>
    </source>
</evidence>
<evidence type="ECO:0000256" key="7">
    <source>
        <dbReference type="SAM" id="MobiDB-lite"/>
    </source>
</evidence>
<keyword evidence="6" id="KW-0175">Coiled coil</keyword>
<dbReference type="EMBL" id="CABIJS010000123">
    <property type="protein sequence ID" value="VUZ44356.1"/>
    <property type="molecule type" value="Genomic_DNA"/>
</dbReference>
<dbReference type="GO" id="GO:0005634">
    <property type="term" value="C:nucleus"/>
    <property type="evidence" value="ECO:0007669"/>
    <property type="project" value="UniProtKB-SubCell"/>
</dbReference>
<dbReference type="PROSITE" id="PS50888">
    <property type="entry name" value="BHLH"/>
    <property type="match status" value="1"/>
</dbReference>
<organism evidence="9 10">
    <name type="scientific">Hymenolepis diminuta</name>
    <name type="common">Rat tapeworm</name>
    <dbReference type="NCBI Taxonomy" id="6216"/>
    <lineage>
        <taxon>Eukaryota</taxon>
        <taxon>Metazoa</taxon>
        <taxon>Spiralia</taxon>
        <taxon>Lophotrochozoa</taxon>
        <taxon>Platyhelminthes</taxon>
        <taxon>Cestoda</taxon>
        <taxon>Eucestoda</taxon>
        <taxon>Cyclophyllidea</taxon>
        <taxon>Hymenolepididae</taxon>
        <taxon>Hymenolepis</taxon>
    </lineage>
</organism>
<dbReference type="Proteomes" id="UP000321570">
    <property type="component" value="Unassembled WGS sequence"/>
</dbReference>
<feature type="region of interest" description="Disordered" evidence="7">
    <location>
        <begin position="37"/>
        <end position="181"/>
    </location>
</feature>
<feature type="region of interest" description="Disordered" evidence="7">
    <location>
        <begin position="258"/>
        <end position="283"/>
    </location>
</feature>
<protein>
    <recommendedName>
        <fullName evidence="8">BHLH domain-containing protein</fullName>
    </recommendedName>
</protein>
<feature type="compositionally biased region" description="Polar residues" evidence="7">
    <location>
        <begin position="437"/>
        <end position="454"/>
    </location>
</feature>
<keyword evidence="4" id="KW-0804">Transcription</keyword>
<gene>
    <name evidence="9" type="ORF">WMSIL1_LOCUS4511</name>
</gene>
<dbReference type="Pfam" id="PF00010">
    <property type="entry name" value="HLH"/>
    <property type="match status" value="1"/>
</dbReference>
<evidence type="ECO:0000259" key="8">
    <source>
        <dbReference type="PROSITE" id="PS50888"/>
    </source>
</evidence>
<evidence type="ECO:0000256" key="5">
    <source>
        <dbReference type="ARBA" id="ARBA00023242"/>
    </source>
</evidence>
<dbReference type="SMART" id="SM00353">
    <property type="entry name" value="HLH"/>
    <property type="match status" value="1"/>
</dbReference>
<keyword evidence="2" id="KW-0805">Transcription regulation</keyword>
<keyword evidence="10" id="KW-1185">Reference proteome</keyword>
<evidence type="ECO:0000256" key="2">
    <source>
        <dbReference type="ARBA" id="ARBA00023015"/>
    </source>
</evidence>
<feature type="compositionally biased region" description="Low complexity" evidence="7">
    <location>
        <begin position="154"/>
        <end position="179"/>
    </location>
</feature>
<keyword evidence="5" id="KW-0539">Nucleus</keyword>
<evidence type="ECO:0000313" key="9">
    <source>
        <dbReference type="EMBL" id="VUZ44356.1"/>
    </source>
</evidence>
<dbReference type="InterPro" id="IPR011598">
    <property type="entry name" value="bHLH_dom"/>
</dbReference>
<feature type="domain" description="BHLH" evidence="8">
    <location>
        <begin position="484"/>
        <end position="538"/>
    </location>
</feature>
<evidence type="ECO:0000256" key="1">
    <source>
        <dbReference type="ARBA" id="ARBA00004123"/>
    </source>
</evidence>